<organism evidence="3 4">
    <name type="scientific">Fistulifera solaris</name>
    <name type="common">Oleaginous diatom</name>
    <dbReference type="NCBI Taxonomy" id="1519565"/>
    <lineage>
        <taxon>Eukaryota</taxon>
        <taxon>Sar</taxon>
        <taxon>Stramenopiles</taxon>
        <taxon>Ochrophyta</taxon>
        <taxon>Bacillariophyta</taxon>
        <taxon>Bacillariophyceae</taxon>
        <taxon>Bacillariophycidae</taxon>
        <taxon>Naviculales</taxon>
        <taxon>Naviculaceae</taxon>
        <taxon>Fistulifera</taxon>
    </lineage>
</organism>
<keyword evidence="1" id="KW-1133">Transmembrane helix</keyword>
<dbReference type="Gene3D" id="3.60.21.70">
    <property type="entry name" value="PhoD-like phosphatase"/>
    <property type="match status" value="1"/>
</dbReference>
<evidence type="ECO:0000313" key="4">
    <source>
        <dbReference type="Proteomes" id="UP000198406"/>
    </source>
</evidence>
<dbReference type="SUPFAM" id="SSF56300">
    <property type="entry name" value="Metallo-dependent phosphatases"/>
    <property type="match status" value="1"/>
</dbReference>
<dbReference type="AlphaFoldDB" id="A0A1Z5J7E1"/>
<dbReference type="EMBL" id="BDSP01000011">
    <property type="protein sequence ID" value="GAX09738.1"/>
    <property type="molecule type" value="Genomic_DNA"/>
</dbReference>
<dbReference type="InterPro" id="IPR038607">
    <property type="entry name" value="PhoD-like_sf"/>
</dbReference>
<dbReference type="Proteomes" id="UP000198406">
    <property type="component" value="Unassembled WGS sequence"/>
</dbReference>
<dbReference type="PANTHER" id="PTHR33987">
    <property type="entry name" value="CALCINEURIN-LIKE METALLO-PHOSPHOESTERASE SUPERFAMILY PROTEIN"/>
    <property type="match status" value="1"/>
</dbReference>
<keyword evidence="1" id="KW-0812">Transmembrane</keyword>
<sequence length="538" mass="61072">MPDRIHFGSCNSQHYENVMWPHMKSRQPSAFVWVGDAVYADDFEWTPAVERQSIKDSLKRRVKEAVPEDLERLYQSLLKNDGYRTFIQPDKENETGPLIMGTFDDHDYGRNNGDHTYKYKRESAMSFMDFIAKSNKNAMSSDFGTMENRAASGMGLYGVKVLDFNKPPDEQVLSDQEAGLDADAVPEWNPALRLSDKTVAIFVLDCRSNKTPWPKRSFLAPSTSKGDFLGEEQWRWFEEALRRSTARVNIVVQGLQVHAEHMFDGNIAEEWSLFPRSQHRLYQSIVESNASVPILVSGDVHMFELSRKDCRKVKKTNDRYDVGGYYRPLLEVTTSGLTHSWGTRSCARPKENFVCTSPYFQRAIRMAAHLAHLSGAWTELVDLDCNEAQEGAKCGIQYSILQNFAEFEFDWHKEKVTLRAFGSELNSSPFVSTTWNFTFLSAPSAGTESPFVKLADYTEKFQDPVLEGFAQGGDWICINHRGPVTFAMKVYGVAGPSLIICFAMIIPLVVPLVITFGLIKVQGRKNNSRHNTEDNHQS</sequence>
<feature type="transmembrane region" description="Helical" evidence="1">
    <location>
        <begin position="497"/>
        <end position="519"/>
    </location>
</feature>
<name>A0A1Z5J7E1_FISSO</name>
<accession>A0A1Z5J7E1</accession>
<dbReference type="PANTHER" id="PTHR33987:SF1">
    <property type="entry name" value="CALCINEURIN-LIKE METALLO-PHOSPHOESTERASE SUPERFAMILY PROTEIN"/>
    <property type="match status" value="1"/>
</dbReference>
<proteinExistence type="predicted"/>
<feature type="domain" description="PhoD-like phosphatase metallophosphatase" evidence="2">
    <location>
        <begin position="199"/>
        <end position="308"/>
    </location>
</feature>
<protein>
    <recommendedName>
        <fullName evidence="2">PhoD-like phosphatase metallophosphatase domain-containing protein</fullName>
    </recommendedName>
</protein>
<evidence type="ECO:0000256" key="1">
    <source>
        <dbReference type="SAM" id="Phobius"/>
    </source>
</evidence>
<evidence type="ECO:0000259" key="2">
    <source>
        <dbReference type="Pfam" id="PF09423"/>
    </source>
</evidence>
<reference evidence="3 4" key="1">
    <citation type="journal article" date="2015" name="Plant Cell">
        <title>Oil accumulation by the oleaginous diatom Fistulifera solaris as revealed by the genome and transcriptome.</title>
        <authorList>
            <person name="Tanaka T."/>
            <person name="Maeda Y."/>
            <person name="Veluchamy A."/>
            <person name="Tanaka M."/>
            <person name="Abida H."/>
            <person name="Marechal E."/>
            <person name="Bowler C."/>
            <person name="Muto M."/>
            <person name="Sunaga Y."/>
            <person name="Tanaka M."/>
            <person name="Yoshino T."/>
            <person name="Taniguchi T."/>
            <person name="Fukuda Y."/>
            <person name="Nemoto M."/>
            <person name="Matsumoto M."/>
            <person name="Wong P.S."/>
            <person name="Aburatani S."/>
            <person name="Fujibuchi W."/>
        </authorList>
    </citation>
    <scope>NUCLEOTIDE SEQUENCE [LARGE SCALE GENOMIC DNA]</scope>
    <source>
        <strain evidence="3 4">JPCC DA0580</strain>
    </source>
</reference>
<dbReference type="OrthoDB" id="10266805at2759"/>
<keyword evidence="4" id="KW-1185">Reference proteome</keyword>
<dbReference type="InParanoid" id="A0A1Z5J7E1"/>
<comment type="caution">
    <text evidence="3">The sequence shown here is derived from an EMBL/GenBank/DDBJ whole genome shotgun (WGS) entry which is preliminary data.</text>
</comment>
<evidence type="ECO:0000313" key="3">
    <source>
        <dbReference type="EMBL" id="GAX09738.1"/>
    </source>
</evidence>
<keyword evidence="1" id="KW-0472">Membrane</keyword>
<dbReference type="InterPro" id="IPR018946">
    <property type="entry name" value="PhoD-like_MPP"/>
</dbReference>
<dbReference type="CDD" id="cd07389">
    <property type="entry name" value="MPP_PhoD"/>
    <property type="match status" value="1"/>
</dbReference>
<dbReference type="Pfam" id="PF09423">
    <property type="entry name" value="PhoD"/>
    <property type="match status" value="1"/>
</dbReference>
<gene>
    <name evidence="3" type="ORF">FisN_19Lh207</name>
</gene>
<dbReference type="InterPro" id="IPR029052">
    <property type="entry name" value="Metallo-depent_PP-like"/>
</dbReference>